<evidence type="ECO:0000256" key="10">
    <source>
        <dbReference type="SAM" id="MobiDB-lite"/>
    </source>
</evidence>
<feature type="active site" description="Nucleophile" evidence="8">
    <location>
        <position position="982"/>
    </location>
</feature>
<dbReference type="Pfam" id="PF14685">
    <property type="entry name" value="PDZ_Tricorn"/>
    <property type="match status" value="1"/>
</dbReference>
<evidence type="ECO:0000256" key="4">
    <source>
        <dbReference type="ARBA" id="ARBA00022670"/>
    </source>
</evidence>
<dbReference type="AlphaFoldDB" id="A0A1E7ZEK5"/>
<dbReference type="InterPro" id="IPR015943">
    <property type="entry name" value="WD40/YVTN_repeat-like_dom_sf"/>
</dbReference>
<comment type="subcellular location">
    <subcellularLocation>
        <location evidence="1 7">Cytoplasm</location>
    </subcellularLocation>
</comment>
<feature type="chain" id="PRO_5009209768" description="Tricorn protease homolog" evidence="11">
    <location>
        <begin position="24"/>
        <end position="1101"/>
    </location>
</feature>
<feature type="site" description="Transition state stabilizer; via amide nitrogen" evidence="9">
    <location>
        <position position="983"/>
    </location>
</feature>
<evidence type="ECO:0000313" key="14">
    <source>
        <dbReference type="EMBL" id="OFC71927.1"/>
    </source>
</evidence>
<dbReference type="EMBL" id="MDHN01000009">
    <property type="protein sequence ID" value="OFC71927.1"/>
    <property type="molecule type" value="Genomic_DNA"/>
</dbReference>
<evidence type="ECO:0000256" key="11">
    <source>
        <dbReference type="SAM" id="SignalP"/>
    </source>
</evidence>
<evidence type="ECO:0000313" key="15">
    <source>
        <dbReference type="Proteomes" id="UP000175691"/>
    </source>
</evidence>
<dbReference type="InterPro" id="IPR028204">
    <property type="entry name" value="Tricorn_C1"/>
</dbReference>
<dbReference type="CDD" id="cd07562">
    <property type="entry name" value="Peptidase_S41_TRI"/>
    <property type="match status" value="1"/>
</dbReference>
<evidence type="ECO:0000256" key="6">
    <source>
        <dbReference type="ARBA" id="ARBA00022825"/>
    </source>
</evidence>
<evidence type="ECO:0000259" key="12">
    <source>
        <dbReference type="SMART" id="SM00228"/>
    </source>
</evidence>
<keyword evidence="5 7" id="KW-0378">Hydrolase</keyword>
<dbReference type="STRING" id="1656094.BFC18_05665"/>
<evidence type="ECO:0000256" key="3">
    <source>
        <dbReference type="ARBA" id="ARBA00022490"/>
    </source>
</evidence>
<dbReference type="GO" id="GO:0005737">
    <property type="term" value="C:cytoplasm"/>
    <property type="evidence" value="ECO:0007669"/>
    <property type="project" value="UniProtKB-SubCell"/>
</dbReference>
<dbReference type="SUPFAM" id="SSF50156">
    <property type="entry name" value="PDZ domain-like"/>
    <property type="match status" value="1"/>
</dbReference>
<dbReference type="GO" id="GO:0008236">
    <property type="term" value="F:serine-type peptidase activity"/>
    <property type="evidence" value="ECO:0007669"/>
    <property type="project" value="UniProtKB-UniRule"/>
</dbReference>
<keyword evidence="11" id="KW-0732">Signal</keyword>
<evidence type="ECO:0000256" key="8">
    <source>
        <dbReference type="PIRSR" id="PIRSR036421-1"/>
    </source>
</evidence>
<evidence type="ECO:0000256" key="5">
    <source>
        <dbReference type="ARBA" id="ARBA00022801"/>
    </source>
</evidence>
<dbReference type="OrthoDB" id="9758793at2"/>
<protein>
    <recommendedName>
        <fullName evidence="7">Tricorn protease homolog</fullName>
        <ecNumber evidence="7">3.4.21.-</ecNumber>
    </recommendedName>
</protein>
<dbReference type="Pfam" id="PF14684">
    <property type="entry name" value="Tricorn_C1"/>
    <property type="match status" value="1"/>
</dbReference>
<comment type="caution">
    <text evidence="14">The sequence shown here is derived from an EMBL/GenBank/DDBJ whole genome shotgun (WGS) entry which is preliminary data.</text>
</comment>
<dbReference type="Gene3D" id="3.30.750.44">
    <property type="match status" value="1"/>
</dbReference>
<dbReference type="InterPro" id="IPR029414">
    <property type="entry name" value="Tricorn_PDZ"/>
</dbReference>
<evidence type="ECO:0000256" key="2">
    <source>
        <dbReference type="ARBA" id="ARBA00008524"/>
    </source>
</evidence>
<proteinExistence type="inferred from homology"/>
<keyword evidence="3 7" id="KW-0963">Cytoplasm</keyword>
<dbReference type="Gene3D" id="3.90.226.10">
    <property type="entry name" value="2-enoyl-CoA Hydratase, Chain A, domain 1"/>
    <property type="match status" value="1"/>
</dbReference>
<evidence type="ECO:0000256" key="9">
    <source>
        <dbReference type="PIRSR" id="PIRSR036421-3"/>
    </source>
</evidence>
<keyword evidence="15" id="KW-1185">Reference proteome</keyword>
<dbReference type="PIRSF" id="PIRSF036421">
    <property type="entry name" value="Tricorn_protease"/>
    <property type="match status" value="1"/>
</dbReference>
<reference evidence="14 15" key="1">
    <citation type="submission" date="2016-08" db="EMBL/GenBank/DDBJ databases">
        <authorList>
            <person name="Seilhamer J.J."/>
        </authorList>
    </citation>
    <scope>NUCLEOTIDE SEQUENCE [LARGE SCALE GENOMIC DNA]</scope>
    <source>
        <strain evidence="14 15">KCTC 42603</strain>
    </source>
</reference>
<dbReference type="SMART" id="SM00228">
    <property type="entry name" value="PDZ"/>
    <property type="match status" value="1"/>
</dbReference>
<feature type="compositionally biased region" description="Acidic residues" evidence="10">
    <location>
        <begin position="564"/>
        <end position="576"/>
    </location>
</feature>
<dbReference type="PANTHER" id="PTHR43253">
    <property type="entry name" value="TRICORN PROTEASE HOMOLOG 2-RELATED"/>
    <property type="match status" value="1"/>
</dbReference>
<comment type="function">
    <text evidence="7">Degrades oligopeptides.</text>
</comment>
<dbReference type="Gene3D" id="2.30.42.10">
    <property type="match status" value="1"/>
</dbReference>
<feature type="active site" description="Charge relay system" evidence="8">
    <location>
        <position position="761"/>
    </location>
</feature>
<feature type="signal peptide" evidence="11">
    <location>
        <begin position="1"/>
        <end position="23"/>
    </location>
</feature>
<dbReference type="EC" id="3.4.21.-" evidence="7"/>
<feature type="domain" description="Tail specific protease" evidence="13">
    <location>
        <begin position="847"/>
        <end position="1051"/>
    </location>
</feature>
<name>A0A1E7ZEK5_9ALTE</name>
<dbReference type="Proteomes" id="UP000175691">
    <property type="component" value="Unassembled WGS sequence"/>
</dbReference>
<dbReference type="InterPro" id="IPR012393">
    <property type="entry name" value="Tricorn_protease"/>
</dbReference>
<feature type="region of interest" description="Disordered" evidence="10">
    <location>
        <begin position="556"/>
        <end position="579"/>
    </location>
</feature>
<evidence type="ECO:0000256" key="7">
    <source>
        <dbReference type="PIRNR" id="PIRNR036421"/>
    </source>
</evidence>
<dbReference type="InterPro" id="IPR001478">
    <property type="entry name" value="PDZ"/>
</dbReference>
<organism evidence="14 15">
    <name type="scientific">Alteromonas confluentis</name>
    <dbReference type="NCBI Taxonomy" id="1656094"/>
    <lineage>
        <taxon>Bacteria</taxon>
        <taxon>Pseudomonadati</taxon>
        <taxon>Pseudomonadota</taxon>
        <taxon>Gammaproteobacteria</taxon>
        <taxon>Alteromonadales</taxon>
        <taxon>Alteromonadaceae</taxon>
        <taxon>Alteromonas/Salinimonas group</taxon>
        <taxon>Alteromonas</taxon>
    </lineage>
</organism>
<dbReference type="RefSeq" id="WP_070123977.1">
    <property type="nucleotide sequence ID" value="NZ_MDHN01000009.1"/>
</dbReference>
<dbReference type="PANTHER" id="PTHR43253:SF1">
    <property type="entry name" value="TRICORN PROTEASE HOMOLOG 2-RELATED"/>
    <property type="match status" value="1"/>
</dbReference>
<dbReference type="InterPro" id="IPR029045">
    <property type="entry name" value="ClpP/crotonase-like_dom_sf"/>
</dbReference>
<dbReference type="Pfam" id="PF26550">
    <property type="entry name" value="Tricorn_2nd"/>
    <property type="match status" value="1"/>
</dbReference>
<keyword evidence="4 7" id="KW-0645">Protease</keyword>
<dbReference type="Pfam" id="PF03572">
    <property type="entry name" value="Peptidase_S41"/>
    <property type="match status" value="1"/>
</dbReference>
<dbReference type="SUPFAM" id="SSF52096">
    <property type="entry name" value="ClpP/crotonase"/>
    <property type="match status" value="1"/>
</dbReference>
<dbReference type="InterPro" id="IPR036034">
    <property type="entry name" value="PDZ_sf"/>
</dbReference>
<gene>
    <name evidence="14" type="ORF">BFC18_05665</name>
</gene>
<dbReference type="SUPFAM" id="SSF69322">
    <property type="entry name" value="Tricorn protease domain 2"/>
    <property type="match status" value="1"/>
</dbReference>
<accession>A0A1E7ZEK5</accession>
<keyword evidence="6 7" id="KW-0720">Serine protease</keyword>
<sequence>MKSALSFCGALGLLSLTVTQAMAAPGYFREPAIHDNQLVFNAEGDLWSVTLNDKQKGDYAATRLTTQLADETQPVISPDGKQLAFVANYEGAPEVYIKPIRGGLAERVTFENSGMKLHQWTADGKILYSTNSRVGPTNSYVLKLLDVKSGKTTTLPLADAVEGVIDDKGEWLYFVRFGLQLSGDNANYYQGGAKGRLWRWKLSSTQEAELLTAEHEGSIRTPMLNENRLFFISNQDGIDNLWSMTLNGKSARKETQYDEWTVRGAAMGNGKAVYQNGADLVVRDLKAGSNKTLPIQLVSDFPYLREHWDNSPLELLKNVSLANTGDAVVITARGRIAVATTDGSRLVEIATPEDSRSRQALLSKDRKWVYALNDAGGELEIWRFAADGSAQAEQLTQDASTYRWQLSLSPDGKWLAFDDKAGAVWLMNLEDKSQVKVFDDSDGLFAKSDIVWSGDSNMLAVTRTKTGNERNSVFLYSLKENKGQDVTSDKYQSYSPAFSADGNWLYFLSERNFVATPSNPWGDRAMGTEFDKRTQIFALNLTNDADFSFSAPTELTRVEQEADSKDDENTEQDEDGKEAIDSGRIQWDGLNARLWQVPVAPGNYFGLSANKSLLFVGDRSGRNATLKALELKHDAKLKTVTSGIAGYELSADGKAMFVFKRGNGNKNMYIVPAKSSFPKDLSDAQVKAGDWQMRINPQKEWAQLFHDAWLMHRESLFDPTMRGVDWEQVEDKYAPLLKRVTHRDELNDVFAQMMGEMNTLHSQVRGGDIPTDKEQPKAAMLGGVFDDTEQGVKITHIYRYDTEVPSDAPPLAQAGVDAQEGDIIESVNGRDVKTEAQLVSALLNKAGKQVLLGLVRNGGKLKTVVTPTTTGKDFGLRYQDWVLANGEKVSEANEDIGYLHLYAMGGGDVANFAREFYAQYRKDGLIIDVRRNRGGNVDSMILEKLLRRVWMFWQYPDGSTGTNMQQTFRGHLVVLADQFTYSDGETFTAGVRAMRIAPVIGKTTAGAGVWLTGRNSVADSGMARVAEFPVFAADGRWITEGRGISPDIEVDNLPYATFNGEDAQLEAAIKYLEEQIKLNPINPLKGEAFPDARTPAKDVNK</sequence>
<dbReference type="GO" id="GO:0006508">
    <property type="term" value="P:proteolysis"/>
    <property type="evidence" value="ECO:0007669"/>
    <property type="project" value="UniProtKB-UniRule"/>
</dbReference>
<comment type="similarity">
    <text evidence="2 7">Belongs to the peptidase S41B family.</text>
</comment>
<dbReference type="Gene3D" id="2.130.10.10">
    <property type="entry name" value="YVTN repeat-like/Quinoprotein amine dehydrogenase"/>
    <property type="match status" value="1"/>
</dbReference>
<dbReference type="InterPro" id="IPR005151">
    <property type="entry name" value="Tail-specific_protease"/>
</dbReference>
<evidence type="ECO:0000259" key="13">
    <source>
        <dbReference type="SMART" id="SM00245"/>
    </source>
</evidence>
<dbReference type="SUPFAM" id="SSF69304">
    <property type="entry name" value="Tricorn protease N-terminal domain"/>
    <property type="match status" value="1"/>
</dbReference>
<feature type="active site" description="Charge relay system" evidence="8">
    <location>
        <position position="1040"/>
    </location>
</feature>
<dbReference type="SMART" id="SM00245">
    <property type="entry name" value="TSPc"/>
    <property type="match status" value="1"/>
</dbReference>
<dbReference type="Pfam" id="PF26549">
    <property type="entry name" value="Tricorn_N"/>
    <property type="match status" value="1"/>
</dbReference>
<dbReference type="Gene3D" id="2.120.10.60">
    <property type="entry name" value="Tricorn protease N-terminal domain"/>
    <property type="match status" value="1"/>
</dbReference>
<feature type="domain" description="PDZ" evidence="12">
    <location>
        <begin position="779"/>
        <end position="858"/>
    </location>
</feature>
<evidence type="ECO:0000256" key="1">
    <source>
        <dbReference type="ARBA" id="ARBA00004496"/>
    </source>
</evidence>